<name>C1MIK9_MICPC</name>
<evidence type="ECO:0000256" key="5">
    <source>
        <dbReference type="ARBA" id="ARBA00023295"/>
    </source>
</evidence>
<dbReference type="GO" id="GO:0016798">
    <property type="term" value="F:hydrolase activity, acting on glycosyl bonds"/>
    <property type="evidence" value="ECO:0007669"/>
    <property type="project" value="UniProtKB-KW"/>
</dbReference>
<dbReference type="AlphaFoldDB" id="C1MIK9"/>
<keyword evidence="4" id="KW-0456">Lyase</keyword>
<dbReference type="OrthoDB" id="198885at2759"/>
<evidence type="ECO:0000256" key="2">
    <source>
        <dbReference type="ARBA" id="ARBA00022801"/>
    </source>
</evidence>
<dbReference type="GeneID" id="9680818"/>
<dbReference type="InterPro" id="IPR007342">
    <property type="entry name" value="PsuG"/>
</dbReference>
<accession>C1MIK9</accession>
<sequence>MMSRRRPLASTPGDMERATRSSRRVASLAHHLSPPSPSSSSASLVRSPTAAASPSSNDAIATSSNDEDEDPDGVLARASPSSWAISTGGVVVSPEVAEALADGRAVVALESTIVSHGMPYPENLAMAREVEAIVRARGATPATIAIVEGVPRVGLPDADLAKLAELGPRAAKVSRRDIAACVAAKATGATTVSATMLFASRVGVSVFVTGGIGGVHRGGENSMDVSSDLTEIGRTPVAVICAGAKSVLDIPKTLEVLETHGAAVVGYGADDFPAFFTRNSGCRAPTRVDTPAEAAALILAGKRLGLGGTVFGVPIPEEDEAKGGKVEAAIGKALREAEAKNVRGRDVTPFLLRRVRELTKGASLESNIALVKNNARVGSEIALALTELEKQPNR</sequence>
<dbReference type="eggNOG" id="KOG3009">
    <property type="taxonomic scope" value="Eukaryota"/>
</dbReference>
<dbReference type="RefSeq" id="XP_003055685.1">
    <property type="nucleotide sequence ID" value="XM_003055639.1"/>
</dbReference>
<dbReference type="OMA" id="GVHREWT"/>
<dbReference type="InterPro" id="IPR022830">
    <property type="entry name" value="Indigdn_synthA-like"/>
</dbReference>
<gene>
    <name evidence="7" type="ORF">MICPUCDRAFT_61652</name>
</gene>
<feature type="region of interest" description="Disordered" evidence="6">
    <location>
        <begin position="1"/>
        <end position="79"/>
    </location>
</feature>
<keyword evidence="8" id="KW-1185">Reference proteome</keyword>
<evidence type="ECO:0000256" key="1">
    <source>
        <dbReference type="ARBA" id="ARBA00022723"/>
    </source>
</evidence>
<evidence type="ECO:0000313" key="7">
    <source>
        <dbReference type="EMBL" id="EEH60937.1"/>
    </source>
</evidence>
<dbReference type="GO" id="GO:0046872">
    <property type="term" value="F:metal ion binding"/>
    <property type="evidence" value="ECO:0007669"/>
    <property type="project" value="UniProtKB-KW"/>
</dbReference>
<keyword evidence="1" id="KW-0479">Metal-binding</keyword>
<dbReference type="Gene3D" id="3.40.1790.10">
    <property type="entry name" value="Indigoidine synthase domain"/>
    <property type="match status" value="1"/>
</dbReference>
<keyword evidence="3" id="KW-0464">Manganese</keyword>
<dbReference type="Pfam" id="PF04227">
    <property type="entry name" value="Indigoidine_A"/>
    <property type="match status" value="1"/>
</dbReference>
<feature type="compositionally biased region" description="Polar residues" evidence="6">
    <location>
        <begin position="50"/>
        <end position="64"/>
    </location>
</feature>
<keyword evidence="2" id="KW-0378">Hydrolase</keyword>
<dbReference type="PANTHER" id="PTHR42909:SF1">
    <property type="entry name" value="CARBOHYDRATE KINASE PFKB DOMAIN-CONTAINING PROTEIN"/>
    <property type="match status" value="1"/>
</dbReference>
<protein>
    <submittedName>
        <fullName evidence="7">Predicted protein</fullName>
    </submittedName>
</protein>
<dbReference type="KEGG" id="mpp:MICPUCDRAFT_61652"/>
<dbReference type="STRING" id="564608.C1MIK9"/>
<proteinExistence type="inferred from homology"/>
<evidence type="ECO:0000256" key="3">
    <source>
        <dbReference type="ARBA" id="ARBA00023211"/>
    </source>
</evidence>
<feature type="compositionally biased region" description="Low complexity" evidence="6">
    <location>
        <begin position="26"/>
        <end position="44"/>
    </location>
</feature>
<dbReference type="Proteomes" id="UP000001876">
    <property type="component" value="Unassembled WGS sequence"/>
</dbReference>
<evidence type="ECO:0000313" key="8">
    <source>
        <dbReference type="Proteomes" id="UP000001876"/>
    </source>
</evidence>
<dbReference type="PANTHER" id="PTHR42909">
    <property type="entry name" value="ZGC:136858"/>
    <property type="match status" value="1"/>
</dbReference>
<evidence type="ECO:0000256" key="4">
    <source>
        <dbReference type="ARBA" id="ARBA00023239"/>
    </source>
</evidence>
<dbReference type="GO" id="GO:0005737">
    <property type="term" value="C:cytoplasm"/>
    <property type="evidence" value="ECO:0007669"/>
    <property type="project" value="TreeGrafter"/>
</dbReference>
<dbReference type="HAMAP" id="MF_01876">
    <property type="entry name" value="PsiMP_glycosidase"/>
    <property type="match status" value="1"/>
</dbReference>
<evidence type="ECO:0000256" key="6">
    <source>
        <dbReference type="SAM" id="MobiDB-lite"/>
    </source>
</evidence>
<dbReference type="EMBL" id="GG663735">
    <property type="protein sequence ID" value="EEH60937.1"/>
    <property type="molecule type" value="Genomic_DNA"/>
</dbReference>
<organism evidence="8">
    <name type="scientific">Micromonas pusilla (strain CCMP1545)</name>
    <name type="common">Picoplanktonic green alga</name>
    <dbReference type="NCBI Taxonomy" id="564608"/>
    <lineage>
        <taxon>Eukaryota</taxon>
        <taxon>Viridiplantae</taxon>
        <taxon>Chlorophyta</taxon>
        <taxon>Mamiellophyceae</taxon>
        <taxon>Mamiellales</taxon>
        <taxon>Mamiellaceae</taxon>
        <taxon>Micromonas</taxon>
    </lineage>
</organism>
<dbReference type="SUPFAM" id="SSF110581">
    <property type="entry name" value="Indigoidine synthase A-like"/>
    <property type="match status" value="1"/>
</dbReference>
<dbReference type="GO" id="GO:0004730">
    <property type="term" value="F:pseudouridylate synthase activity"/>
    <property type="evidence" value="ECO:0007669"/>
    <property type="project" value="InterPro"/>
</dbReference>
<keyword evidence="5" id="KW-0326">Glycosidase</keyword>
<reference evidence="7 8" key="1">
    <citation type="journal article" date="2009" name="Science">
        <title>Green evolution and dynamic adaptations revealed by genomes of the marine picoeukaryotes Micromonas.</title>
        <authorList>
            <person name="Worden A.Z."/>
            <person name="Lee J.H."/>
            <person name="Mock T."/>
            <person name="Rouze P."/>
            <person name="Simmons M.P."/>
            <person name="Aerts A.L."/>
            <person name="Allen A.E."/>
            <person name="Cuvelier M.L."/>
            <person name="Derelle E."/>
            <person name="Everett M.V."/>
            <person name="Foulon E."/>
            <person name="Grimwood J."/>
            <person name="Gundlach H."/>
            <person name="Henrissat B."/>
            <person name="Napoli C."/>
            <person name="McDonald S.M."/>
            <person name="Parker M.S."/>
            <person name="Rombauts S."/>
            <person name="Salamov A."/>
            <person name="Von Dassow P."/>
            <person name="Badger J.H."/>
            <person name="Coutinho P.M."/>
            <person name="Demir E."/>
            <person name="Dubchak I."/>
            <person name="Gentemann C."/>
            <person name="Eikrem W."/>
            <person name="Gready J.E."/>
            <person name="John U."/>
            <person name="Lanier W."/>
            <person name="Lindquist E.A."/>
            <person name="Lucas S."/>
            <person name="Mayer K.F."/>
            <person name="Moreau H."/>
            <person name="Not F."/>
            <person name="Otillar R."/>
            <person name="Panaud O."/>
            <person name="Pangilinan J."/>
            <person name="Paulsen I."/>
            <person name="Piegu B."/>
            <person name="Poliakov A."/>
            <person name="Robbens S."/>
            <person name="Schmutz J."/>
            <person name="Toulza E."/>
            <person name="Wyss T."/>
            <person name="Zelensky A."/>
            <person name="Zhou K."/>
            <person name="Armbrust E.V."/>
            <person name="Bhattacharya D."/>
            <person name="Goodenough U.W."/>
            <person name="Van de Peer Y."/>
            <person name="Grigoriev I.V."/>
        </authorList>
    </citation>
    <scope>NUCLEOTIDE SEQUENCE [LARGE SCALE GENOMIC DNA]</scope>
    <source>
        <strain evidence="7 8">CCMP1545</strain>
    </source>
</reference>